<dbReference type="AlphaFoldDB" id="A0A3N0BRG7"/>
<reference evidence="4 5" key="1">
    <citation type="submission" date="2018-10" db="EMBL/GenBank/DDBJ databases">
        <title>Genome sequencing of Arthrobacter oryzae TNB02.</title>
        <authorList>
            <person name="Cho Y.-J."/>
            <person name="Cho A."/>
            <person name="Kim O.-S."/>
        </authorList>
    </citation>
    <scope>NUCLEOTIDE SEQUENCE [LARGE SCALE GENOMIC DNA]</scope>
    <source>
        <strain evidence="4 5">TNB02</strain>
    </source>
</reference>
<name>A0A3N0BRG7_9MICC</name>
<dbReference type="Pfam" id="PF00271">
    <property type="entry name" value="Helicase_C"/>
    <property type="match status" value="1"/>
</dbReference>
<keyword evidence="4" id="KW-0347">Helicase</keyword>
<keyword evidence="5" id="KW-1185">Reference proteome</keyword>
<dbReference type="Gene3D" id="3.40.50.300">
    <property type="entry name" value="P-loop containing nucleotide triphosphate hydrolases"/>
    <property type="match status" value="1"/>
</dbReference>
<accession>A0A3N0BRG7</accession>
<keyword evidence="4" id="KW-0547">Nucleotide-binding</keyword>
<dbReference type="GO" id="GO:0004386">
    <property type="term" value="F:helicase activity"/>
    <property type="evidence" value="ECO:0007669"/>
    <property type="project" value="UniProtKB-KW"/>
</dbReference>
<dbReference type="InterPro" id="IPR001650">
    <property type="entry name" value="Helicase_C-like"/>
</dbReference>
<dbReference type="PANTHER" id="PTHR45766:SF6">
    <property type="entry name" value="SWI_SNF-RELATED MATRIX-ASSOCIATED ACTIN-DEPENDENT REGULATOR OF CHROMATIN SUBFAMILY A-LIKE PROTEIN 1"/>
    <property type="match status" value="1"/>
</dbReference>
<dbReference type="PROSITE" id="PS51192">
    <property type="entry name" value="HELICASE_ATP_BIND_1"/>
    <property type="match status" value="1"/>
</dbReference>
<dbReference type="GO" id="GO:0005524">
    <property type="term" value="F:ATP binding"/>
    <property type="evidence" value="ECO:0007669"/>
    <property type="project" value="InterPro"/>
</dbReference>
<dbReference type="Proteomes" id="UP000273807">
    <property type="component" value="Unassembled WGS sequence"/>
</dbReference>
<comment type="caution">
    <text evidence="4">The sequence shown here is derived from an EMBL/GenBank/DDBJ whole genome shotgun (WGS) entry which is preliminary data.</text>
</comment>
<evidence type="ECO:0000256" key="1">
    <source>
        <dbReference type="ARBA" id="ARBA00022801"/>
    </source>
</evidence>
<protein>
    <submittedName>
        <fullName evidence="4">Helicase</fullName>
    </submittedName>
</protein>
<dbReference type="SMART" id="SM00490">
    <property type="entry name" value="HELICc"/>
    <property type="match status" value="1"/>
</dbReference>
<dbReference type="Pfam" id="PF00176">
    <property type="entry name" value="SNF2-rel_dom"/>
    <property type="match status" value="1"/>
</dbReference>
<dbReference type="CDD" id="cd18793">
    <property type="entry name" value="SF2_C_SNF"/>
    <property type="match status" value="1"/>
</dbReference>
<proteinExistence type="predicted"/>
<dbReference type="InterPro" id="IPR049730">
    <property type="entry name" value="SNF2/RAD54-like_C"/>
</dbReference>
<keyword evidence="4" id="KW-0067">ATP-binding</keyword>
<dbReference type="Gene3D" id="3.40.50.10810">
    <property type="entry name" value="Tandem AAA-ATPase domain"/>
    <property type="match status" value="1"/>
</dbReference>
<evidence type="ECO:0000313" key="4">
    <source>
        <dbReference type="EMBL" id="RNL51395.1"/>
    </source>
</evidence>
<keyword evidence="1" id="KW-0378">Hydrolase</keyword>
<feature type="domain" description="Helicase C-terminal" evidence="3">
    <location>
        <begin position="405"/>
        <end position="597"/>
    </location>
</feature>
<sequence>MKLIRSDRPRLLIADEVGVGKTIEAGLIIKELQARREIQSVLIICPKPLVTERKWLDEMKRFDESFIHLNGETLNYCINETHLDGTWPSRFSQAIVPFSLLDEKLMLGNTQGRKVTRGLLDLDEPPKFDLVIVDEAHHIRNTETWRHRNVKFFVENAEAVVFLTATPIQTREQDLFNLLHLLRPDVISHPHDFERIGAPNPALNAAAAGARRAGLGWVDTVKSNLATALDTVWGLGVLAHDPRTHELRELLEVLPTAETRVKIIRLLEDLHTFSGFITRTRRRDIGAFTTRKPRTIEVPFTSAQQQLHDQLLQLCGDIVEARHGTGPVAFLVSGLRRQAASSINGLAPLLSDLVHRRLEAFDEYAENTDGANELSRDVIDNFQPQLQHLLNLASKLGDEDPKYDALERALLEKLRMPNPKAILFTSYLHTVGYLFNRLRASGLRVGQVHGGIDDEARRSVRRRFKLPSSDPDAFDVLLSTEVGTEGLDYQFCDMLINYDLPWNPMRIEQRIGRIDRYGQQSESVAILNFVTAGTVDADIYHRCLWRIGVFEQALGASEAILGDITTGIRAIAGDLTLTLEEQRLRLQQLADNEINVIEEQLKLEDQQSELFGLEVPSDDGADVRNATSPWMTPDALCHLVVEFLTSIESGKRFNLRPDRAATLRLSRSAKDRLLRQHESLPKAFPADRDWVVWLKSENAVTHLTVTPELATEAEGVHLLSPTHPLVRCATEELQLNDPVVVSARVRSDKVPAGRYPVAIHGWNRLGIRDDYQLRVIAGSPEESEMLTELLRDPDCADGKATMSDTELDHLEAAHYSAWRDASEKHTQRTAEWSESLIASLTTTSRANLRLLEEQLAGTSEERIKRMRSSQIESAKADYQRRLARLESIRNRSDIQADLLATVLLEVVA</sequence>
<dbReference type="InterPro" id="IPR038718">
    <property type="entry name" value="SNF2-like_sf"/>
</dbReference>
<feature type="domain" description="Helicase ATP-binding" evidence="2">
    <location>
        <begin position="2"/>
        <end position="185"/>
    </location>
</feature>
<organism evidence="4 5">
    <name type="scientific">Arthrobacter oryzae</name>
    <dbReference type="NCBI Taxonomy" id="409290"/>
    <lineage>
        <taxon>Bacteria</taxon>
        <taxon>Bacillati</taxon>
        <taxon>Actinomycetota</taxon>
        <taxon>Actinomycetes</taxon>
        <taxon>Micrococcales</taxon>
        <taxon>Micrococcaceae</taxon>
        <taxon>Arthrobacter</taxon>
    </lineage>
</organism>
<dbReference type="InterPro" id="IPR000330">
    <property type="entry name" value="SNF2_N"/>
</dbReference>
<gene>
    <name evidence="4" type="ORF">D7003_16175</name>
</gene>
<dbReference type="PANTHER" id="PTHR45766">
    <property type="entry name" value="DNA ANNEALING HELICASE AND ENDONUCLEASE ZRANB3 FAMILY MEMBER"/>
    <property type="match status" value="1"/>
</dbReference>
<dbReference type="SUPFAM" id="SSF52540">
    <property type="entry name" value="P-loop containing nucleoside triphosphate hydrolases"/>
    <property type="match status" value="2"/>
</dbReference>
<dbReference type="InterPro" id="IPR027417">
    <property type="entry name" value="P-loop_NTPase"/>
</dbReference>
<dbReference type="SMART" id="SM00487">
    <property type="entry name" value="DEXDc"/>
    <property type="match status" value="1"/>
</dbReference>
<dbReference type="EMBL" id="RBED01000128">
    <property type="protein sequence ID" value="RNL51395.1"/>
    <property type="molecule type" value="Genomic_DNA"/>
</dbReference>
<dbReference type="OrthoDB" id="9814088at2"/>
<dbReference type="PROSITE" id="PS51194">
    <property type="entry name" value="HELICASE_CTER"/>
    <property type="match status" value="1"/>
</dbReference>
<evidence type="ECO:0000259" key="3">
    <source>
        <dbReference type="PROSITE" id="PS51194"/>
    </source>
</evidence>
<dbReference type="GO" id="GO:0016787">
    <property type="term" value="F:hydrolase activity"/>
    <property type="evidence" value="ECO:0007669"/>
    <property type="project" value="UniProtKB-KW"/>
</dbReference>
<dbReference type="InterPro" id="IPR014001">
    <property type="entry name" value="Helicase_ATP-bd"/>
</dbReference>
<evidence type="ECO:0000313" key="5">
    <source>
        <dbReference type="Proteomes" id="UP000273807"/>
    </source>
</evidence>
<evidence type="ECO:0000259" key="2">
    <source>
        <dbReference type="PROSITE" id="PS51192"/>
    </source>
</evidence>